<dbReference type="InterPro" id="IPR001958">
    <property type="entry name" value="Tet-R_TetA/multi-R_MdtG-like"/>
</dbReference>
<feature type="transmembrane region" description="Helical" evidence="7">
    <location>
        <begin position="165"/>
        <end position="183"/>
    </location>
</feature>
<evidence type="ECO:0000256" key="5">
    <source>
        <dbReference type="ARBA" id="ARBA00022989"/>
    </source>
</evidence>
<feature type="transmembrane region" description="Helical" evidence="7">
    <location>
        <begin position="342"/>
        <end position="359"/>
    </location>
</feature>
<comment type="caution">
    <text evidence="9">The sequence shown here is derived from an EMBL/GenBank/DDBJ whole genome shotgun (WGS) entry which is preliminary data.</text>
</comment>
<dbReference type="AlphaFoldDB" id="A0A8J8PDS1"/>
<dbReference type="PANTHER" id="PTHR43124:SF3">
    <property type="entry name" value="CHLORAMPHENICOL EFFLUX PUMP RV0191"/>
    <property type="match status" value="1"/>
</dbReference>
<evidence type="ECO:0000313" key="10">
    <source>
        <dbReference type="Proteomes" id="UP000752814"/>
    </source>
</evidence>
<keyword evidence="4 7" id="KW-0812">Transmembrane</keyword>
<evidence type="ECO:0000256" key="4">
    <source>
        <dbReference type="ARBA" id="ARBA00022692"/>
    </source>
</evidence>
<evidence type="ECO:0000256" key="7">
    <source>
        <dbReference type="SAM" id="Phobius"/>
    </source>
</evidence>
<dbReference type="InterPro" id="IPR010573">
    <property type="entry name" value="MFS_Str1/Tri12-like"/>
</dbReference>
<dbReference type="Proteomes" id="UP000752814">
    <property type="component" value="Unassembled WGS sequence"/>
</dbReference>
<feature type="transmembrane region" description="Helical" evidence="7">
    <location>
        <begin position="365"/>
        <end position="384"/>
    </location>
</feature>
<keyword evidence="5 7" id="KW-1133">Transmembrane helix</keyword>
<protein>
    <recommendedName>
        <fullName evidence="8">Major facilitator superfamily (MFS) profile domain-containing protein</fullName>
    </recommendedName>
</protein>
<feature type="transmembrane region" description="Helical" evidence="7">
    <location>
        <begin position="206"/>
        <end position="225"/>
    </location>
</feature>
<reference evidence="9" key="1">
    <citation type="submission" date="2016-03" db="EMBL/GenBank/DDBJ databases">
        <authorList>
            <person name="Borrel G."/>
            <person name="Mccann A."/>
            <person name="O'Toole P.W."/>
        </authorList>
    </citation>
    <scope>NUCLEOTIDE SEQUENCE</scope>
    <source>
        <strain evidence="9">183</strain>
    </source>
</reference>
<feature type="transmembrane region" description="Helical" evidence="7">
    <location>
        <begin position="298"/>
        <end position="321"/>
    </location>
</feature>
<gene>
    <name evidence="9" type="ORF">A3207_07610</name>
</gene>
<dbReference type="InterPro" id="IPR011701">
    <property type="entry name" value="MFS"/>
</dbReference>
<dbReference type="Gene3D" id="1.20.1250.20">
    <property type="entry name" value="MFS general substrate transporter like domains"/>
    <property type="match status" value="2"/>
</dbReference>
<feature type="transmembrane region" description="Helical" evidence="7">
    <location>
        <begin position="75"/>
        <end position="94"/>
    </location>
</feature>
<evidence type="ECO:0000259" key="8">
    <source>
        <dbReference type="PROSITE" id="PS50850"/>
    </source>
</evidence>
<dbReference type="PROSITE" id="PS00216">
    <property type="entry name" value="SUGAR_TRANSPORT_1"/>
    <property type="match status" value="1"/>
</dbReference>
<keyword evidence="3" id="KW-1003">Cell membrane</keyword>
<accession>A0A8J8PDS1</accession>
<dbReference type="PRINTS" id="PR01035">
    <property type="entry name" value="TCRTETA"/>
</dbReference>
<proteinExistence type="predicted"/>
<evidence type="ECO:0000256" key="2">
    <source>
        <dbReference type="ARBA" id="ARBA00022448"/>
    </source>
</evidence>
<evidence type="ECO:0000256" key="6">
    <source>
        <dbReference type="ARBA" id="ARBA00023136"/>
    </source>
</evidence>
<feature type="transmembrane region" description="Helical" evidence="7">
    <location>
        <begin position="245"/>
        <end position="263"/>
    </location>
</feature>
<dbReference type="Pfam" id="PF06609">
    <property type="entry name" value="TRI12"/>
    <property type="match status" value="1"/>
</dbReference>
<keyword evidence="6 7" id="KW-0472">Membrane</keyword>
<evidence type="ECO:0000313" key="9">
    <source>
        <dbReference type="EMBL" id="TQS83456.1"/>
    </source>
</evidence>
<evidence type="ECO:0000256" key="1">
    <source>
        <dbReference type="ARBA" id="ARBA00004651"/>
    </source>
</evidence>
<name>A0A8J8PDS1_9ARCH</name>
<feature type="transmembrane region" description="Helical" evidence="7">
    <location>
        <begin position="136"/>
        <end position="159"/>
    </location>
</feature>
<keyword evidence="2" id="KW-0813">Transport</keyword>
<dbReference type="Pfam" id="PF07690">
    <property type="entry name" value="MFS_1"/>
    <property type="match status" value="1"/>
</dbReference>
<dbReference type="GO" id="GO:0022857">
    <property type="term" value="F:transmembrane transporter activity"/>
    <property type="evidence" value="ECO:0007669"/>
    <property type="project" value="InterPro"/>
</dbReference>
<dbReference type="InterPro" id="IPR020846">
    <property type="entry name" value="MFS_dom"/>
</dbReference>
<dbReference type="PANTHER" id="PTHR43124">
    <property type="entry name" value="PURINE EFFLUX PUMP PBUE"/>
    <property type="match status" value="1"/>
</dbReference>
<comment type="subcellular location">
    <subcellularLocation>
        <location evidence="1">Cell membrane</location>
        <topology evidence="1">Multi-pass membrane protein</topology>
    </subcellularLocation>
</comment>
<organism evidence="9 10">
    <name type="scientific">Candidatus Methanomassiliicoccus intestinalis</name>
    <dbReference type="NCBI Taxonomy" id="1406512"/>
    <lineage>
        <taxon>Archaea</taxon>
        <taxon>Methanobacteriati</taxon>
        <taxon>Thermoplasmatota</taxon>
        <taxon>Thermoplasmata</taxon>
        <taxon>Methanomassiliicoccales</taxon>
        <taxon>Methanomassiliicoccaceae</taxon>
        <taxon>Methanomassiliicoccus</taxon>
    </lineage>
</organism>
<dbReference type="RefSeq" id="WP_400256260.1">
    <property type="nucleotide sequence ID" value="NZ_CAYAYE010000009.1"/>
</dbReference>
<dbReference type="EMBL" id="LVVT01000010">
    <property type="protein sequence ID" value="TQS83456.1"/>
    <property type="molecule type" value="Genomic_DNA"/>
</dbReference>
<feature type="transmembrane region" description="Helical" evidence="7">
    <location>
        <begin position="33"/>
        <end position="54"/>
    </location>
</feature>
<dbReference type="CDD" id="cd17325">
    <property type="entry name" value="MFS_MdtG_SLC18_like"/>
    <property type="match status" value="1"/>
</dbReference>
<dbReference type="PROSITE" id="PS50850">
    <property type="entry name" value="MFS"/>
    <property type="match status" value="1"/>
</dbReference>
<feature type="domain" description="Major facilitator superfamily (MFS) profile" evidence="8">
    <location>
        <begin position="9"/>
        <end position="389"/>
    </location>
</feature>
<sequence>MIGSKSYGAVAALSIAAFMVMTGVSIISPILPAYAASFGIPYALIGIIISSFAIARTFLDIPAGVVAYRLGMKKFMAIGLLLIAASSFVAGYAPTYETLLVARILEGAGSAMYTTVSMTLVAVVSPPERRGATLSFYMSMMLLGTVSGPVIGGFISETWGMSAPFYTYAAFGLISLIIITAAVKETGKSSVAHPANMNVTKLLKDYNLMAICFAVLVTFLIRQGVINTVIPLYAYNNISIGEIDLGIALGVLAIGNTVMMLIVGKLSDRFGRKIFMMLSLILSAIVVLTIPLDKSLRSLIISMGVLGICLGLAGPVSAWITDVSRPEDLGGAMGIQRTVGDLGFIIGPILLAAIAGASGQTVSSMPFIVAALISVLPVAFLISVKDPVATEKISFRKQNV</sequence>
<dbReference type="SUPFAM" id="SSF103473">
    <property type="entry name" value="MFS general substrate transporter"/>
    <property type="match status" value="1"/>
</dbReference>
<evidence type="ECO:0000256" key="3">
    <source>
        <dbReference type="ARBA" id="ARBA00022475"/>
    </source>
</evidence>
<feature type="transmembrane region" description="Helical" evidence="7">
    <location>
        <begin position="275"/>
        <end position="292"/>
    </location>
</feature>
<dbReference type="InterPro" id="IPR050189">
    <property type="entry name" value="MFS_Efflux_Transporters"/>
</dbReference>
<feature type="transmembrane region" description="Helical" evidence="7">
    <location>
        <begin position="7"/>
        <end position="27"/>
    </location>
</feature>
<dbReference type="InterPro" id="IPR036259">
    <property type="entry name" value="MFS_trans_sf"/>
</dbReference>
<feature type="transmembrane region" description="Helical" evidence="7">
    <location>
        <begin position="100"/>
        <end position="124"/>
    </location>
</feature>
<dbReference type="InterPro" id="IPR005829">
    <property type="entry name" value="Sugar_transporter_CS"/>
</dbReference>
<dbReference type="GO" id="GO:0005886">
    <property type="term" value="C:plasma membrane"/>
    <property type="evidence" value="ECO:0007669"/>
    <property type="project" value="UniProtKB-SubCell"/>
</dbReference>